<dbReference type="EMBL" id="CM026432">
    <property type="protein sequence ID" value="KAG0557371.1"/>
    <property type="molecule type" value="Genomic_DNA"/>
</dbReference>
<sequence length="40" mass="4534">MSRVLFCGVWRRAFLSLACTLRNPVFDAVGNWVMVTVFNG</sequence>
<keyword evidence="3" id="KW-1185">Reference proteome</keyword>
<feature type="chain" id="PRO_5035870899" evidence="1">
    <location>
        <begin position="21"/>
        <end position="40"/>
    </location>
</feature>
<dbReference type="AlphaFoldDB" id="A0A8T0GDP7"/>
<evidence type="ECO:0000256" key="1">
    <source>
        <dbReference type="SAM" id="SignalP"/>
    </source>
</evidence>
<organism evidence="2 3">
    <name type="scientific">Ceratodon purpureus</name>
    <name type="common">Fire moss</name>
    <name type="synonym">Dicranum purpureum</name>
    <dbReference type="NCBI Taxonomy" id="3225"/>
    <lineage>
        <taxon>Eukaryota</taxon>
        <taxon>Viridiplantae</taxon>
        <taxon>Streptophyta</taxon>
        <taxon>Embryophyta</taxon>
        <taxon>Bryophyta</taxon>
        <taxon>Bryophytina</taxon>
        <taxon>Bryopsida</taxon>
        <taxon>Dicranidae</taxon>
        <taxon>Pseudoditrichales</taxon>
        <taxon>Ditrichaceae</taxon>
        <taxon>Ceratodon</taxon>
    </lineage>
</organism>
<keyword evidence="1" id="KW-0732">Signal</keyword>
<proteinExistence type="predicted"/>
<protein>
    <submittedName>
        <fullName evidence="2">Uncharacterized protein</fullName>
    </submittedName>
</protein>
<evidence type="ECO:0000313" key="2">
    <source>
        <dbReference type="EMBL" id="KAG0557371.1"/>
    </source>
</evidence>
<gene>
    <name evidence="2" type="ORF">KC19_11G124200</name>
</gene>
<feature type="signal peptide" evidence="1">
    <location>
        <begin position="1"/>
        <end position="20"/>
    </location>
</feature>
<evidence type="ECO:0000313" key="3">
    <source>
        <dbReference type="Proteomes" id="UP000822688"/>
    </source>
</evidence>
<reference evidence="2 3" key="1">
    <citation type="submission" date="2020-06" db="EMBL/GenBank/DDBJ databases">
        <title>WGS assembly of Ceratodon purpureus strain R40.</title>
        <authorList>
            <person name="Carey S.B."/>
            <person name="Jenkins J."/>
            <person name="Shu S."/>
            <person name="Lovell J.T."/>
            <person name="Sreedasyam A."/>
            <person name="Maumus F."/>
            <person name="Tiley G.P."/>
            <person name="Fernandez-Pozo N."/>
            <person name="Barry K."/>
            <person name="Chen C."/>
            <person name="Wang M."/>
            <person name="Lipzen A."/>
            <person name="Daum C."/>
            <person name="Saski C.A."/>
            <person name="Payton A.C."/>
            <person name="Mcbreen J.C."/>
            <person name="Conrad R.E."/>
            <person name="Kollar L.M."/>
            <person name="Olsson S."/>
            <person name="Huttunen S."/>
            <person name="Landis J.B."/>
            <person name="Wickett N.J."/>
            <person name="Johnson M.G."/>
            <person name="Rensing S.A."/>
            <person name="Grimwood J."/>
            <person name="Schmutz J."/>
            <person name="Mcdaniel S.F."/>
        </authorList>
    </citation>
    <scope>NUCLEOTIDE SEQUENCE [LARGE SCALE GENOMIC DNA]</scope>
    <source>
        <strain evidence="2 3">R40</strain>
    </source>
</reference>
<accession>A0A8T0GDP7</accession>
<dbReference type="Proteomes" id="UP000822688">
    <property type="component" value="Chromosome 11"/>
</dbReference>
<name>A0A8T0GDP7_CERPU</name>
<comment type="caution">
    <text evidence="2">The sequence shown here is derived from an EMBL/GenBank/DDBJ whole genome shotgun (WGS) entry which is preliminary data.</text>
</comment>